<proteinExistence type="predicted"/>
<dbReference type="Pfam" id="PF05284">
    <property type="entry name" value="DUF736"/>
    <property type="match status" value="1"/>
</dbReference>
<keyword evidence="2" id="KW-0614">Plasmid</keyword>
<dbReference type="AlphaFoldDB" id="F8GWH3"/>
<evidence type="ECO:0000313" key="3">
    <source>
        <dbReference type="Proteomes" id="UP000006798"/>
    </source>
</evidence>
<name>F8GWH3_CUPNN</name>
<evidence type="ECO:0008006" key="4">
    <source>
        <dbReference type="Google" id="ProtNLM"/>
    </source>
</evidence>
<dbReference type="HOGENOM" id="CLU_111043_0_0_4"/>
<protein>
    <recommendedName>
        <fullName evidence="4">DUF736 domain-containing protein</fullName>
    </recommendedName>
</protein>
<dbReference type="KEGG" id="cnc:CNE_BB1p13860"/>
<evidence type="ECO:0000313" key="2">
    <source>
        <dbReference type="EMBL" id="AEI82781.1"/>
    </source>
</evidence>
<accession>F8GWH3</accession>
<evidence type="ECO:0000256" key="1">
    <source>
        <dbReference type="SAM" id="MobiDB-lite"/>
    </source>
</evidence>
<reference evidence="2 3" key="1">
    <citation type="journal article" date="2011" name="J. Bacteriol.">
        <title>Complete genome sequence of the type strain Cupriavidus necator N-1.</title>
        <authorList>
            <person name="Poehlein A."/>
            <person name="Kusian B."/>
            <person name="Friedrich B."/>
            <person name="Daniel R."/>
            <person name="Bowien B."/>
        </authorList>
    </citation>
    <scope>NUCLEOTIDE SEQUENCE [LARGE SCALE GENOMIC DNA]</scope>
    <source>
        <strain evidence="3">ATCC 43291 / DSM 13513 / CCUG 52238 / LMG 8453 / N-1</strain>
        <plasmid evidence="2 3">pBB1</plasmid>
    </source>
</reference>
<geneLocation type="plasmid" evidence="2 3">
    <name>pBB1</name>
</geneLocation>
<dbReference type="Proteomes" id="UP000006798">
    <property type="component" value="Plasmid pBB1"/>
</dbReference>
<dbReference type="EMBL" id="CP002879">
    <property type="protein sequence ID" value="AEI82781.1"/>
    <property type="molecule type" value="Genomic_DNA"/>
</dbReference>
<feature type="region of interest" description="Disordered" evidence="1">
    <location>
        <begin position="57"/>
        <end position="83"/>
    </location>
</feature>
<sequence>MPSRPRLLLGRSAHASFSCCASWQGRGCASVFMAATFQPKQFPRRCAASSRSKLFAPAGPPLRLGRKRCSQPGPRGSDHNKDAMGATLVHPKGESIMANIGIFTAQNDGFIGTVRTLTLNVKVRFIPNDKASENAPDFRVQAAGGYDLGAAWKKVSQSERPYLSVTLDDPSFPATIYARLIEEDDGTHNLIWSRSKPTA</sequence>
<gene>
    <name evidence="2" type="ordered locus">CNE_BB1p13860</name>
</gene>
<organism evidence="2 3">
    <name type="scientific">Cupriavidus necator (strain ATCC 43291 / DSM 13513 / CCUG 52238 / LMG 8453 / N-1)</name>
    <name type="common">Ralstonia eutropha</name>
    <dbReference type="NCBI Taxonomy" id="1042878"/>
    <lineage>
        <taxon>Bacteria</taxon>
        <taxon>Pseudomonadati</taxon>
        <taxon>Pseudomonadota</taxon>
        <taxon>Betaproteobacteria</taxon>
        <taxon>Burkholderiales</taxon>
        <taxon>Burkholderiaceae</taxon>
        <taxon>Cupriavidus</taxon>
    </lineage>
</organism>
<dbReference type="InterPro" id="IPR007948">
    <property type="entry name" value="DUF736"/>
</dbReference>